<dbReference type="EC" id="7.2.2.10" evidence="15"/>
<dbReference type="Pfam" id="PF00122">
    <property type="entry name" value="E1-E2_ATPase"/>
    <property type="match status" value="1"/>
</dbReference>
<name>G0QS07_ICHMU</name>
<dbReference type="GO" id="GO:0005388">
    <property type="term" value="F:P-type calcium transporter activity"/>
    <property type="evidence" value="ECO:0007669"/>
    <property type="project" value="UniProtKB-EC"/>
</dbReference>
<dbReference type="InParanoid" id="G0QS07"/>
<dbReference type="GO" id="GO:0005524">
    <property type="term" value="F:ATP binding"/>
    <property type="evidence" value="ECO:0007669"/>
    <property type="project" value="UniProtKB-KW"/>
</dbReference>
<dbReference type="OrthoDB" id="3352408at2759"/>
<evidence type="ECO:0000256" key="4">
    <source>
        <dbReference type="ARBA" id="ARBA00022692"/>
    </source>
</evidence>
<dbReference type="InterPro" id="IPR006408">
    <property type="entry name" value="P-type_ATPase_IIB"/>
</dbReference>
<evidence type="ECO:0000256" key="8">
    <source>
        <dbReference type="ARBA" id="ARBA00022840"/>
    </source>
</evidence>
<evidence type="ECO:0000256" key="9">
    <source>
        <dbReference type="ARBA" id="ARBA00022842"/>
    </source>
</evidence>
<dbReference type="InterPro" id="IPR006068">
    <property type="entry name" value="ATPase_P-typ_cation-transptr_C"/>
</dbReference>
<dbReference type="GO" id="GO:0005886">
    <property type="term" value="C:plasma membrane"/>
    <property type="evidence" value="ECO:0007669"/>
    <property type="project" value="TreeGrafter"/>
</dbReference>
<dbReference type="Gene3D" id="1.20.1110.10">
    <property type="entry name" value="Calcium-transporting ATPase, transmembrane domain"/>
    <property type="match status" value="1"/>
</dbReference>
<sequence length="1036" mass="115491">MFNIKPEDLSIIFQPDNIRDHNSLKTIRNKFNGLNNLIISLKTDLKKGISDLESEIKSRQNHFGINLPPQRDPETLCQMIAECFEDLMLQILVLASIVSTIIGVIDEGWAKGWIEGLTIFIAIILIVTVSAGNNYVKEKQFQKLNAKREEMNVHVTRDGQTKYIDVKGLVVGDILSIQIGDLLPIDGILIEGSEIYMDESSVTGESDLIPKIPFSQIQGENSKAQPFMVSGSKVMDGSGKLLILAVGKNTQLGQLREKLQEETSPTPLQLKLENIANQIGLVGTIAAVLTMVALLTNLGIDIYQGNHCFLCVKTLQYIVKAFMTAVTIIVVAVPEGLPLAVTISLAFSVNKMKDENNLVKQLASCEIMGNATTVCSDKTGTLTQNIMTVYNIYIDDQHYNPEHILPKNIKENLREIFSQCACLNSSANPTKKADGKFEQIGNKTECALLELADIFSFNYVQEREKYQIVRNLPFSSSRKKMTSVIKLNNQTLRVFVKGASEVILDKCNRIQKNTGVENMDVKKKDLVKNDIILRYANKSLRTLALSYKDIPFSNDYETMPEDKLENDLILICIAGIKDPLRPEIPEAIKKCKTAGIVVRMCTGDNINTAVAISKDAGILDGTNDSSANQLQINSQNNVNTTGFEVMEGRKFREIVGGLQYENPSGKTAAEKGESKVGNLEMFKAVAKELKVLARSSPEDKYILVTGLKQLGHVVAVTGDGTNDAPALKKADVGFAMGIAGTEVSKDAADIILLDDNFASIVTACKWGRNIYDSIRKFIQFQLTVNIVALFMSFLGAVVLKKSPLNSIQMLWVNIIMDTFASLALSTEPPTEKLLQRKPYNKEDSIVTPNMWRNIFGQSVYQIVILSLLLFKAPQWLDIPSSFLMQKYNPILAVHFTIFFQSFVLMQVFNEFNARKLERSDLNIFKGLFNNQLFWFIIVTTFVVQTLMIEIGGRYIGVSQLSVFQHLICFGIGAGSIIIGLFIKLLPNALFNKIQLFREEEMDIKDLDKSFTSMIRKKSSNRLGNKRNSSLEFMLSK</sequence>
<dbReference type="GO" id="GO:0012505">
    <property type="term" value="C:endomembrane system"/>
    <property type="evidence" value="ECO:0007669"/>
    <property type="project" value="UniProtKB-SubCell"/>
</dbReference>
<evidence type="ECO:0000256" key="1">
    <source>
        <dbReference type="ARBA" id="ARBA00004127"/>
    </source>
</evidence>
<dbReference type="InterPro" id="IPR059000">
    <property type="entry name" value="ATPase_P-type_domA"/>
</dbReference>
<dbReference type="SFLD" id="SFLDG00002">
    <property type="entry name" value="C1.7:_P-type_atpase_like"/>
    <property type="match status" value="1"/>
</dbReference>
<dbReference type="GeneID" id="14908190"/>
<keyword evidence="4 15" id="KW-0812">Transmembrane</keyword>
<dbReference type="OMA" id="MWIAFND"/>
<feature type="transmembrane region" description="Helical" evidence="15">
    <location>
        <begin position="777"/>
        <end position="798"/>
    </location>
</feature>
<feature type="transmembrane region" description="Helical" evidence="15">
    <location>
        <begin position="962"/>
        <end position="982"/>
    </location>
</feature>
<dbReference type="STRING" id="857967.G0QS07"/>
<dbReference type="SUPFAM" id="SSF81665">
    <property type="entry name" value="Calcium ATPase, transmembrane domain M"/>
    <property type="match status" value="1"/>
</dbReference>
<comment type="function">
    <text evidence="15">Catalyzes the hydrolysis of ATP coupled with the transport of calcium.</text>
</comment>
<gene>
    <name evidence="19" type="ORF">IMG5_098730</name>
</gene>
<keyword evidence="9" id="KW-0460">Magnesium</keyword>
<dbReference type="InterPro" id="IPR023214">
    <property type="entry name" value="HAD_sf"/>
</dbReference>
<feature type="transmembrane region" description="Helical" evidence="15">
    <location>
        <begin position="87"/>
        <end position="105"/>
    </location>
</feature>
<keyword evidence="13 15" id="KW-0472">Membrane</keyword>
<dbReference type="AlphaFoldDB" id="G0QS07"/>
<dbReference type="InterPro" id="IPR018303">
    <property type="entry name" value="ATPase_P-typ_P_site"/>
</dbReference>
<keyword evidence="6 15" id="KW-0547">Nucleotide-binding</keyword>
<dbReference type="NCBIfam" id="TIGR01494">
    <property type="entry name" value="ATPase_P-type"/>
    <property type="match status" value="2"/>
</dbReference>
<dbReference type="GO" id="GO:0046872">
    <property type="term" value="F:metal ion binding"/>
    <property type="evidence" value="ECO:0007669"/>
    <property type="project" value="UniProtKB-KW"/>
</dbReference>
<evidence type="ECO:0000256" key="10">
    <source>
        <dbReference type="ARBA" id="ARBA00022967"/>
    </source>
</evidence>
<evidence type="ECO:0000256" key="6">
    <source>
        <dbReference type="ARBA" id="ARBA00022741"/>
    </source>
</evidence>
<feature type="transmembrane region" description="Helical" evidence="15">
    <location>
        <begin position="279"/>
        <end position="300"/>
    </location>
</feature>
<evidence type="ECO:0000256" key="12">
    <source>
        <dbReference type="ARBA" id="ARBA00023065"/>
    </source>
</evidence>
<dbReference type="PRINTS" id="PR00121">
    <property type="entry name" value="NAKATPASE"/>
</dbReference>
<keyword evidence="5" id="KW-0479">Metal-binding</keyword>
<dbReference type="GO" id="GO:0016887">
    <property type="term" value="F:ATP hydrolysis activity"/>
    <property type="evidence" value="ECO:0007669"/>
    <property type="project" value="InterPro"/>
</dbReference>
<evidence type="ECO:0000256" key="5">
    <source>
        <dbReference type="ARBA" id="ARBA00022723"/>
    </source>
</evidence>
<evidence type="ECO:0000256" key="14">
    <source>
        <dbReference type="ARBA" id="ARBA00048694"/>
    </source>
</evidence>
<dbReference type="SUPFAM" id="SSF81660">
    <property type="entry name" value="Metal cation-transporting ATPase, ATP-binding domain N"/>
    <property type="match status" value="1"/>
</dbReference>
<feature type="transmembrane region" description="Helical" evidence="15">
    <location>
        <begin position="850"/>
        <end position="870"/>
    </location>
</feature>
<dbReference type="InterPro" id="IPR023299">
    <property type="entry name" value="ATPase_P-typ_cyto_dom_N"/>
</dbReference>
<keyword evidence="10" id="KW-1278">Translocase</keyword>
<dbReference type="InterPro" id="IPR044492">
    <property type="entry name" value="P_typ_ATPase_HD_dom"/>
</dbReference>
<dbReference type="FunFam" id="3.40.1110.10:FF:000045">
    <property type="entry name" value="Calcium-transporting ATPase"/>
    <property type="match status" value="1"/>
</dbReference>
<dbReference type="NCBIfam" id="TIGR01517">
    <property type="entry name" value="ATPase-IIB_Ca"/>
    <property type="match status" value="1"/>
</dbReference>
<evidence type="ECO:0000259" key="18">
    <source>
        <dbReference type="Pfam" id="PF00690"/>
    </source>
</evidence>
<proteinExistence type="inferred from homology"/>
<feature type="transmembrane region" description="Helical" evidence="15">
    <location>
        <begin position="117"/>
        <end position="136"/>
    </location>
</feature>
<organism evidence="19 20">
    <name type="scientific">Ichthyophthirius multifiliis</name>
    <name type="common">White spot disease agent</name>
    <name type="synonym">Ich</name>
    <dbReference type="NCBI Taxonomy" id="5932"/>
    <lineage>
        <taxon>Eukaryota</taxon>
        <taxon>Sar</taxon>
        <taxon>Alveolata</taxon>
        <taxon>Ciliophora</taxon>
        <taxon>Intramacronucleata</taxon>
        <taxon>Oligohymenophorea</taxon>
        <taxon>Hymenostomatida</taxon>
        <taxon>Ophryoglenina</taxon>
        <taxon>Ichthyophthirius</taxon>
    </lineage>
</organism>
<dbReference type="Gene3D" id="3.40.1110.10">
    <property type="entry name" value="Calcium-transporting ATPase, cytoplasmic domain N"/>
    <property type="match status" value="1"/>
</dbReference>
<evidence type="ECO:0000256" key="13">
    <source>
        <dbReference type="ARBA" id="ARBA00023136"/>
    </source>
</evidence>
<dbReference type="Gene3D" id="2.70.150.10">
    <property type="entry name" value="Calcium-transporting ATPase, cytoplasmic transduction domain A"/>
    <property type="match status" value="1"/>
</dbReference>
<dbReference type="EMBL" id="GL983803">
    <property type="protein sequence ID" value="EGR32037.1"/>
    <property type="molecule type" value="Genomic_DNA"/>
</dbReference>
<dbReference type="InterPro" id="IPR036412">
    <property type="entry name" value="HAD-like_sf"/>
</dbReference>
<dbReference type="InterPro" id="IPR001757">
    <property type="entry name" value="P_typ_ATPase"/>
</dbReference>
<comment type="caution">
    <text evidence="15">Lacks conserved residue(s) required for the propagation of feature annotation.</text>
</comment>
<feature type="transmembrane region" description="Helical" evidence="15">
    <location>
        <begin position="320"/>
        <end position="347"/>
    </location>
</feature>
<dbReference type="SUPFAM" id="SSF81653">
    <property type="entry name" value="Calcium ATPase, transduction domain A"/>
    <property type="match status" value="1"/>
</dbReference>
<feature type="domain" description="Cation-transporting P-type ATPase C-terminal" evidence="17">
    <location>
        <begin position="802"/>
        <end position="985"/>
    </location>
</feature>
<dbReference type="InterPro" id="IPR023298">
    <property type="entry name" value="ATPase_P-typ_TM_dom_sf"/>
</dbReference>
<keyword evidence="7 15" id="KW-0106">Calcium</keyword>
<keyword evidence="3 15" id="KW-0109">Calcium transport</keyword>
<evidence type="ECO:0000256" key="3">
    <source>
        <dbReference type="ARBA" id="ARBA00022568"/>
    </source>
</evidence>
<reference evidence="19 20" key="1">
    <citation type="submission" date="2011-07" db="EMBL/GenBank/DDBJ databases">
        <authorList>
            <person name="Coyne R."/>
            <person name="Brami D."/>
            <person name="Johnson J."/>
            <person name="Hostetler J."/>
            <person name="Hannick L."/>
            <person name="Clark T."/>
            <person name="Cassidy-Hanley D."/>
            <person name="Inman J."/>
        </authorList>
    </citation>
    <scope>NUCLEOTIDE SEQUENCE [LARGE SCALE GENOMIC DNA]</scope>
    <source>
        <strain evidence="19 20">G5</strain>
    </source>
</reference>
<keyword evidence="12 15" id="KW-0406">Ion transport</keyword>
<dbReference type="SUPFAM" id="SSF56784">
    <property type="entry name" value="HAD-like"/>
    <property type="match status" value="1"/>
</dbReference>
<dbReference type="Pfam" id="PF00690">
    <property type="entry name" value="Cation_ATPase_N"/>
    <property type="match status" value="1"/>
</dbReference>
<dbReference type="Pfam" id="PF13246">
    <property type="entry name" value="Cation_ATPase"/>
    <property type="match status" value="1"/>
</dbReference>
<evidence type="ECO:0000256" key="2">
    <source>
        <dbReference type="ARBA" id="ARBA00022448"/>
    </source>
</evidence>
<dbReference type="PANTHER" id="PTHR24093">
    <property type="entry name" value="CATION TRANSPORTING ATPASE"/>
    <property type="match status" value="1"/>
</dbReference>
<evidence type="ECO:0000313" key="20">
    <source>
        <dbReference type="Proteomes" id="UP000008983"/>
    </source>
</evidence>
<feature type="domain" description="Cation-transporting P-type ATPase N-terminal" evidence="18">
    <location>
        <begin position="33"/>
        <end position="99"/>
    </location>
</feature>
<evidence type="ECO:0000259" key="17">
    <source>
        <dbReference type="Pfam" id="PF00689"/>
    </source>
</evidence>
<dbReference type="FunFam" id="1.20.1110.10:FF:000039">
    <property type="entry name" value="Calcium-transporting ATPase"/>
    <property type="match status" value="1"/>
</dbReference>
<dbReference type="eggNOG" id="KOG0204">
    <property type="taxonomic scope" value="Eukaryota"/>
</dbReference>
<dbReference type="SFLD" id="SFLDS00003">
    <property type="entry name" value="Haloacid_Dehalogenase"/>
    <property type="match status" value="1"/>
</dbReference>
<dbReference type="Gene3D" id="3.40.50.1000">
    <property type="entry name" value="HAD superfamily/HAD-like"/>
    <property type="match status" value="1"/>
</dbReference>
<keyword evidence="11 15" id="KW-1133">Transmembrane helix</keyword>
<comment type="catalytic activity">
    <reaction evidence="14 15">
        <text>Ca(2+)(in) + ATP + H2O = Ca(2+)(out) + ADP + phosphate + H(+)</text>
        <dbReference type="Rhea" id="RHEA:18105"/>
        <dbReference type="ChEBI" id="CHEBI:15377"/>
        <dbReference type="ChEBI" id="CHEBI:15378"/>
        <dbReference type="ChEBI" id="CHEBI:29108"/>
        <dbReference type="ChEBI" id="CHEBI:30616"/>
        <dbReference type="ChEBI" id="CHEBI:43474"/>
        <dbReference type="ChEBI" id="CHEBI:456216"/>
        <dbReference type="EC" id="7.2.2.10"/>
    </reaction>
</comment>
<dbReference type="PRINTS" id="PR00119">
    <property type="entry name" value="CATATPASE"/>
</dbReference>
<dbReference type="PANTHER" id="PTHR24093:SF369">
    <property type="entry name" value="CALCIUM-TRANSPORTING ATPASE"/>
    <property type="match status" value="1"/>
</dbReference>
<dbReference type="Pfam" id="PF00689">
    <property type="entry name" value="Cation_ATPase_C"/>
    <property type="match status" value="1"/>
</dbReference>
<evidence type="ECO:0000256" key="7">
    <source>
        <dbReference type="ARBA" id="ARBA00022837"/>
    </source>
</evidence>
<dbReference type="Proteomes" id="UP000008983">
    <property type="component" value="Unassembled WGS sequence"/>
</dbReference>
<feature type="transmembrane region" description="Helical" evidence="15">
    <location>
        <begin position="932"/>
        <end position="956"/>
    </location>
</feature>
<feature type="domain" description="P-type ATPase A" evidence="16">
    <location>
        <begin position="151"/>
        <end position="259"/>
    </location>
</feature>
<keyword evidence="2 15" id="KW-0813">Transport</keyword>
<dbReference type="CDD" id="cd02081">
    <property type="entry name" value="P-type_ATPase_Ca_PMCA-like"/>
    <property type="match status" value="1"/>
</dbReference>
<evidence type="ECO:0000259" key="16">
    <source>
        <dbReference type="Pfam" id="PF00122"/>
    </source>
</evidence>
<evidence type="ECO:0000256" key="15">
    <source>
        <dbReference type="RuleBase" id="RU361146"/>
    </source>
</evidence>
<keyword evidence="8 15" id="KW-0067">ATP-binding</keyword>
<dbReference type="InterPro" id="IPR004014">
    <property type="entry name" value="ATPase_P-typ_cation-transptr_N"/>
</dbReference>
<comment type="subcellular location">
    <subcellularLocation>
        <location evidence="1">Endomembrane system</location>
        <topology evidence="1">Multi-pass membrane protein</topology>
    </subcellularLocation>
    <subcellularLocation>
        <location evidence="15">Membrane</location>
        <topology evidence="15">Multi-pass membrane protein</topology>
    </subcellularLocation>
</comment>
<comment type="similarity">
    <text evidence="15">Belongs to the cation transport ATPase (P-type) (TC 3.A.3) family.</text>
</comment>
<dbReference type="RefSeq" id="XP_004035523.1">
    <property type="nucleotide sequence ID" value="XM_004035475.1"/>
</dbReference>
<dbReference type="InterPro" id="IPR008250">
    <property type="entry name" value="ATPase_P-typ_transduc_dom_A_sf"/>
</dbReference>
<feature type="transmembrane region" description="Helical" evidence="15">
    <location>
        <begin position="890"/>
        <end position="911"/>
    </location>
</feature>
<protein>
    <recommendedName>
        <fullName evidence="15">Calcium-transporting ATPase</fullName>
        <ecNumber evidence="15">7.2.2.10</ecNumber>
    </recommendedName>
</protein>
<keyword evidence="20" id="KW-1185">Reference proteome</keyword>
<dbReference type="SFLD" id="SFLDF00027">
    <property type="entry name" value="p-type_atpase"/>
    <property type="match status" value="1"/>
</dbReference>
<evidence type="ECO:0000256" key="11">
    <source>
        <dbReference type="ARBA" id="ARBA00022989"/>
    </source>
</evidence>
<evidence type="ECO:0000313" key="19">
    <source>
        <dbReference type="EMBL" id="EGR32037.1"/>
    </source>
</evidence>
<accession>G0QS07</accession>
<dbReference type="PROSITE" id="PS00154">
    <property type="entry name" value="ATPASE_E1_E2"/>
    <property type="match status" value="1"/>
</dbReference>